<evidence type="ECO:0000256" key="4">
    <source>
        <dbReference type="ARBA" id="ARBA00022692"/>
    </source>
</evidence>
<evidence type="ECO:0000256" key="3">
    <source>
        <dbReference type="ARBA" id="ARBA00020726"/>
    </source>
</evidence>
<reference evidence="14 15" key="1">
    <citation type="journal article" date="2011" name="Proc. Natl. Acad. Sci. U.S.A.">
        <title>Genome and transcriptome analyses of the mountain pine beetle-fungal symbiont Grosmannia clavigera, a lodgepole pine pathogen.</title>
        <authorList>
            <person name="DiGuistini S."/>
            <person name="Wang Y."/>
            <person name="Liao N.Y."/>
            <person name="Taylor G."/>
            <person name="Tanguay P."/>
            <person name="Feau N."/>
            <person name="Henrissat B."/>
            <person name="Chan S.K."/>
            <person name="Hesse-Orce U."/>
            <person name="Alamouti S.M."/>
            <person name="Tsui C.K.M."/>
            <person name="Docking R.T."/>
            <person name="Levasseur A."/>
            <person name="Haridas S."/>
            <person name="Robertson G."/>
            <person name="Birol I."/>
            <person name="Holt R.A."/>
            <person name="Marra M.A."/>
            <person name="Hamelin R.C."/>
            <person name="Hirst M."/>
            <person name="Jones S.J.M."/>
            <person name="Bohlmann J."/>
            <person name="Breuil C."/>
        </authorList>
    </citation>
    <scope>NUCLEOTIDE SEQUENCE [LARGE SCALE GENOMIC DNA]</scope>
    <source>
        <strain evidence="15">kw1407 / UAMH 11150</strain>
    </source>
</reference>
<evidence type="ECO:0000256" key="6">
    <source>
        <dbReference type="ARBA" id="ARBA00022946"/>
    </source>
</evidence>
<dbReference type="OrthoDB" id="436405at2759"/>
<feature type="transmembrane region" description="Helical" evidence="12">
    <location>
        <begin position="105"/>
        <end position="125"/>
    </location>
</feature>
<keyword evidence="8 12" id="KW-0496">Mitochondrion</keyword>
<gene>
    <name evidence="14" type="ORF">CMQ_3814</name>
</gene>
<dbReference type="InterPro" id="IPR038552">
    <property type="entry name" value="Tim21_IMS_sf"/>
</dbReference>
<evidence type="ECO:0000313" key="15">
    <source>
        <dbReference type="Proteomes" id="UP000007796"/>
    </source>
</evidence>
<dbReference type="Gene3D" id="3.10.450.320">
    <property type="entry name" value="Mitochondrial import inner membrane translocase subunit Tim21"/>
    <property type="match status" value="1"/>
</dbReference>
<evidence type="ECO:0000256" key="11">
    <source>
        <dbReference type="ARBA" id="ARBA00063758"/>
    </source>
</evidence>
<comment type="similarity">
    <text evidence="2 12">Belongs to the TIM21 family.</text>
</comment>
<feature type="region of interest" description="Disordered" evidence="13">
    <location>
        <begin position="56"/>
        <end position="76"/>
    </location>
</feature>
<sequence>MTPPTVCFFAAHAAATAARRSCRTVYFPASTSSRSPARLCPLASPWLVRGYATQHQGTSSSSSASSKASSAARRRAVTPFNDDGRVPWSDLSMGEKTGRAAQQTVNFGLVIVGVVLTSGVVYFLYTEVFSPDSKVSTFNRAVTRIRSDHRCTVVLGDGETIAAYGQQTWNKWQRARPIASTMQADSQGTEHIVMNFNVEGSRTKGVAYLHMVKPRGRDEFVYRYFYVDVPGHDRIYLESSQGHEHTGDGKTTLFGIKWS</sequence>
<keyword evidence="7 12" id="KW-1133">Transmembrane helix</keyword>
<keyword evidence="4 12" id="KW-0812">Transmembrane</keyword>
<keyword evidence="9 12" id="KW-0472">Membrane</keyword>
<feature type="compositionally biased region" description="Low complexity" evidence="13">
    <location>
        <begin position="59"/>
        <end position="71"/>
    </location>
</feature>
<dbReference type="EMBL" id="GL629735">
    <property type="protein sequence ID" value="EFX05745.1"/>
    <property type="molecule type" value="Genomic_DNA"/>
</dbReference>
<dbReference type="GO" id="GO:0005744">
    <property type="term" value="C:TIM23 mitochondrial import inner membrane translocase complex"/>
    <property type="evidence" value="ECO:0007669"/>
    <property type="project" value="UniProtKB-UniRule"/>
</dbReference>
<dbReference type="RefSeq" id="XP_014175227.1">
    <property type="nucleotide sequence ID" value="XM_014319752.1"/>
</dbReference>
<name>F0X953_GROCL</name>
<dbReference type="InterPro" id="IPR013261">
    <property type="entry name" value="Tim21"/>
</dbReference>
<evidence type="ECO:0000313" key="14">
    <source>
        <dbReference type="EMBL" id="EFX05745.1"/>
    </source>
</evidence>
<dbReference type="Pfam" id="PF08294">
    <property type="entry name" value="TIM21"/>
    <property type="match status" value="1"/>
</dbReference>
<dbReference type="PANTHER" id="PTHR13032">
    <property type="entry name" value="MITOCHONDRIAL IMPORT INNER MEMBRANE TRANSLOCASE SUBUNIT TIM21"/>
    <property type="match status" value="1"/>
</dbReference>
<dbReference type="PANTHER" id="PTHR13032:SF6">
    <property type="entry name" value="MITOCHONDRIAL IMPORT INNER MEMBRANE TRANSLOCASE SUBUNIT TIM21"/>
    <property type="match status" value="1"/>
</dbReference>
<proteinExistence type="inferred from homology"/>
<comment type="subunit">
    <text evidence="11">Component of the TIM23 complex, at least composed of TIM23, TIM17, TIM50 and TIM21.</text>
</comment>
<dbReference type="FunFam" id="3.10.450.320:FF:000002">
    <property type="entry name" value="Mitochondrial import inner membrane translocase subunit tim21"/>
    <property type="match status" value="1"/>
</dbReference>
<dbReference type="FunCoup" id="F0X953">
    <property type="interactions" value="207"/>
</dbReference>
<keyword evidence="12" id="KW-0811">Translocation</keyword>
<dbReference type="GeneID" id="25976956"/>
<comment type="function">
    <text evidence="10">Essential component of the TIM23 complex, a complex that mediates the translocation of transit peptide-containing proteins across the mitochondrial inner membrane. Required to keep the TOM and the TIM23 complexes in close contact. At some point, it is released from the TOM23 complex to allow protein translocation into the mitochondrial matrix.</text>
</comment>
<dbReference type="Proteomes" id="UP000007796">
    <property type="component" value="Unassembled WGS sequence"/>
</dbReference>
<accession>F0X953</accession>
<evidence type="ECO:0000256" key="7">
    <source>
        <dbReference type="ARBA" id="ARBA00022989"/>
    </source>
</evidence>
<keyword evidence="15" id="KW-1185">Reference proteome</keyword>
<keyword evidence="12" id="KW-0653">Protein transport</keyword>
<keyword evidence="6" id="KW-0809">Transit peptide</keyword>
<evidence type="ECO:0000256" key="12">
    <source>
        <dbReference type="RuleBase" id="RU367142"/>
    </source>
</evidence>
<keyword evidence="5 12" id="KW-0999">Mitochondrion inner membrane</keyword>
<protein>
    <recommendedName>
        <fullName evidence="3 12">Mitochondrial import inner membrane translocase subunit Tim21</fullName>
    </recommendedName>
</protein>
<comment type="subcellular location">
    <subcellularLocation>
        <location evidence="1 12">Mitochondrion inner membrane</location>
        <topology evidence="1 12">Single-pass membrane protein</topology>
    </subcellularLocation>
</comment>
<evidence type="ECO:0000256" key="10">
    <source>
        <dbReference type="ARBA" id="ARBA00060204"/>
    </source>
</evidence>
<evidence type="ECO:0000256" key="5">
    <source>
        <dbReference type="ARBA" id="ARBA00022792"/>
    </source>
</evidence>
<evidence type="ECO:0000256" key="2">
    <source>
        <dbReference type="ARBA" id="ARBA00010867"/>
    </source>
</evidence>
<dbReference type="InParanoid" id="F0X953"/>
<evidence type="ECO:0000256" key="1">
    <source>
        <dbReference type="ARBA" id="ARBA00004434"/>
    </source>
</evidence>
<dbReference type="STRING" id="655863.F0X953"/>
<evidence type="ECO:0000256" key="13">
    <source>
        <dbReference type="SAM" id="MobiDB-lite"/>
    </source>
</evidence>
<keyword evidence="12" id="KW-0813">Transport</keyword>
<dbReference type="HOGENOM" id="CLU_089407_0_0_1"/>
<dbReference type="GO" id="GO:0030150">
    <property type="term" value="P:protein import into mitochondrial matrix"/>
    <property type="evidence" value="ECO:0007669"/>
    <property type="project" value="UniProtKB-UniRule"/>
</dbReference>
<dbReference type="AlphaFoldDB" id="F0X953"/>
<organism evidence="15">
    <name type="scientific">Grosmannia clavigera (strain kw1407 / UAMH 11150)</name>
    <name type="common">Blue stain fungus</name>
    <name type="synonym">Graphiocladiella clavigera</name>
    <dbReference type="NCBI Taxonomy" id="655863"/>
    <lineage>
        <taxon>Eukaryota</taxon>
        <taxon>Fungi</taxon>
        <taxon>Dikarya</taxon>
        <taxon>Ascomycota</taxon>
        <taxon>Pezizomycotina</taxon>
        <taxon>Sordariomycetes</taxon>
        <taxon>Sordariomycetidae</taxon>
        <taxon>Ophiostomatales</taxon>
        <taxon>Ophiostomataceae</taxon>
        <taxon>Leptographium</taxon>
    </lineage>
</organism>
<evidence type="ECO:0000256" key="8">
    <source>
        <dbReference type="ARBA" id="ARBA00023128"/>
    </source>
</evidence>
<evidence type="ECO:0000256" key="9">
    <source>
        <dbReference type="ARBA" id="ARBA00023136"/>
    </source>
</evidence>
<dbReference type="eggNOG" id="KOG4836">
    <property type="taxonomic scope" value="Eukaryota"/>
</dbReference>